<evidence type="ECO:0000313" key="2">
    <source>
        <dbReference type="EMBL" id="SDZ74396.1"/>
    </source>
</evidence>
<evidence type="ECO:0000313" key="3">
    <source>
        <dbReference type="Proteomes" id="UP000199041"/>
    </source>
</evidence>
<proteinExistence type="predicted"/>
<keyword evidence="3" id="KW-1185">Reference proteome</keyword>
<sequence>MNHRKAFLASYNQKRPFVIFVVHKMVLLMEGRHIGVYLVVFALLFALSRLIKKQK</sequence>
<evidence type="ECO:0000256" key="1">
    <source>
        <dbReference type="SAM" id="Phobius"/>
    </source>
</evidence>
<keyword evidence="1" id="KW-0812">Transmembrane</keyword>
<dbReference type="STRING" id="551991.SAMN05192529_101150"/>
<accession>A0A1H3VHZ8</accession>
<dbReference type="AlphaFoldDB" id="A0A1H3VHZ8"/>
<keyword evidence="1" id="KW-1133">Transmembrane helix</keyword>
<organism evidence="2 3">
    <name type="scientific">Arachidicoccus rhizosphaerae</name>
    <dbReference type="NCBI Taxonomy" id="551991"/>
    <lineage>
        <taxon>Bacteria</taxon>
        <taxon>Pseudomonadati</taxon>
        <taxon>Bacteroidota</taxon>
        <taxon>Chitinophagia</taxon>
        <taxon>Chitinophagales</taxon>
        <taxon>Chitinophagaceae</taxon>
        <taxon>Arachidicoccus</taxon>
    </lineage>
</organism>
<dbReference type="EMBL" id="FNQY01000001">
    <property type="protein sequence ID" value="SDZ74396.1"/>
    <property type="molecule type" value="Genomic_DNA"/>
</dbReference>
<keyword evidence="1" id="KW-0472">Membrane</keyword>
<name>A0A1H3VHZ8_9BACT</name>
<protein>
    <submittedName>
        <fullName evidence="2">Uncharacterized protein</fullName>
    </submittedName>
</protein>
<gene>
    <name evidence="2" type="ORF">SAMN05192529_101150</name>
</gene>
<dbReference type="Proteomes" id="UP000199041">
    <property type="component" value="Unassembled WGS sequence"/>
</dbReference>
<feature type="transmembrane region" description="Helical" evidence="1">
    <location>
        <begin position="34"/>
        <end position="51"/>
    </location>
</feature>
<reference evidence="2 3" key="1">
    <citation type="submission" date="2016-10" db="EMBL/GenBank/DDBJ databases">
        <authorList>
            <person name="de Groot N.N."/>
        </authorList>
    </citation>
    <scope>NUCLEOTIDE SEQUENCE [LARGE SCALE GENOMIC DNA]</scope>
    <source>
        <strain evidence="2 3">Vu-144</strain>
    </source>
</reference>